<name>A0ABQ9GP13_9NEOP</name>
<sequence>MYHSAGFLSRPRCKRTGVDLQVQLALWSTPSNTLRWNVYNLSFFQVNIASRKAKATEEQQVKPKRAVWTENVNSGTLSVNKAASVFYIPLRTQRNYLKIGSTVRKLDRQTYLSVA</sequence>
<protein>
    <submittedName>
        <fullName evidence="1">Uncharacterized protein</fullName>
    </submittedName>
</protein>
<gene>
    <name evidence="1" type="ORF">PR048_024576</name>
</gene>
<reference evidence="1 2" key="1">
    <citation type="submission" date="2023-02" db="EMBL/GenBank/DDBJ databases">
        <title>LHISI_Scaffold_Assembly.</title>
        <authorList>
            <person name="Stuart O.P."/>
            <person name="Cleave R."/>
            <person name="Magrath M.J.L."/>
            <person name="Mikheyev A.S."/>
        </authorList>
    </citation>
    <scope>NUCLEOTIDE SEQUENCE [LARGE SCALE GENOMIC DNA]</scope>
    <source>
        <strain evidence="1">Daus_M_001</strain>
        <tissue evidence="1">Leg muscle</tissue>
    </source>
</reference>
<proteinExistence type="predicted"/>
<comment type="caution">
    <text evidence="1">The sequence shown here is derived from an EMBL/GenBank/DDBJ whole genome shotgun (WGS) entry which is preliminary data.</text>
</comment>
<evidence type="ECO:0000313" key="1">
    <source>
        <dbReference type="EMBL" id="KAJ8873742.1"/>
    </source>
</evidence>
<organism evidence="1 2">
    <name type="scientific">Dryococelus australis</name>
    <dbReference type="NCBI Taxonomy" id="614101"/>
    <lineage>
        <taxon>Eukaryota</taxon>
        <taxon>Metazoa</taxon>
        <taxon>Ecdysozoa</taxon>
        <taxon>Arthropoda</taxon>
        <taxon>Hexapoda</taxon>
        <taxon>Insecta</taxon>
        <taxon>Pterygota</taxon>
        <taxon>Neoptera</taxon>
        <taxon>Polyneoptera</taxon>
        <taxon>Phasmatodea</taxon>
        <taxon>Verophasmatodea</taxon>
        <taxon>Anareolatae</taxon>
        <taxon>Phasmatidae</taxon>
        <taxon>Eurycanthinae</taxon>
        <taxon>Dryococelus</taxon>
    </lineage>
</organism>
<keyword evidence="2" id="KW-1185">Reference proteome</keyword>
<accession>A0ABQ9GP13</accession>
<dbReference type="Proteomes" id="UP001159363">
    <property type="component" value="Chromosome 9"/>
</dbReference>
<evidence type="ECO:0000313" key="2">
    <source>
        <dbReference type="Proteomes" id="UP001159363"/>
    </source>
</evidence>
<dbReference type="EMBL" id="JARBHB010000010">
    <property type="protein sequence ID" value="KAJ8873742.1"/>
    <property type="molecule type" value="Genomic_DNA"/>
</dbReference>